<feature type="transmembrane region" description="Helical" evidence="1">
    <location>
        <begin position="38"/>
        <end position="60"/>
    </location>
</feature>
<keyword evidence="1" id="KW-0472">Membrane</keyword>
<dbReference type="Proteomes" id="UP000292052">
    <property type="component" value="Unassembled WGS sequence"/>
</dbReference>
<evidence type="ECO:0000256" key="1">
    <source>
        <dbReference type="SAM" id="Phobius"/>
    </source>
</evidence>
<keyword evidence="3" id="KW-1185">Reference proteome</keyword>
<keyword evidence="1" id="KW-0812">Transmembrane</keyword>
<protein>
    <submittedName>
        <fullName evidence="2">Uncharacterized protein</fullName>
    </submittedName>
</protein>
<feature type="non-terminal residue" evidence="2">
    <location>
        <position position="1"/>
    </location>
</feature>
<keyword evidence="1" id="KW-1133">Transmembrane helix</keyword>
<feature type="transmembrane region" description="Helical" evidence="1">
    <location>
        <begin position="12"/>
        <end position="31"/>
    </location>
</feature>
<organism evidence="2 3">
    <name type="scientific">Asbolus verrucosus</name>
    <name type="common">Desert ironclad beetle</name>
    <dbReference type="NCBI Taxonomy" id="1661398"/>
    <lineage>
        <taxon>Eukaryota</taxon>
        <taxon>Metazoa</taxon>
        <taxon>Ecdysozoa</taxon>
        <taxon>Arthropoda</taxon>
        <taxon>Hexapoda</taxon>
        <taxon>Insecta</taxon>
        <taxon>Pterygota</taxon>
        <taxon>Neoptera</taxon>
        <taxon>Endopterygota</taxon>
        <taxon>Coleoptera</taxon>
        <taxon>Polyphaga</taxon>
        <taxon>Cucujiformia</taxon>
        <taxon>Tenebrionidae</taxon>
        <taxon>Pimeliinae</taxon>
        <taxon>Asbolus</taxon>
    </lineage>
</organism>
<gene>
    <name evidence="2" type="ORF">BDFB_011186</name>
</gene>
<dbReference type="EMBL" id="QDEB01067096">
    <property type="protein sequence ID" value="RZC35897.1"/>
    <property type="molecule type" value="Genomic_DNA"/>
</dbReference>
<sequence length="79" mass="8320">AIVGLDNLKESIATVVLVSVMVTGYLLSVFLDQVLKEVVIHASAISVGLLLLVPCCIVGVKSLFIDSESINVDSASVQY</sequence>
<reference evidence="2 3" key="1">
    <citation type="submission" date="2017-03" db="EMBL/GenBank/DDBJ databases">
        <title>Genome of the blue death feigning beetle - Asbolus verrucosus.</title>
        <authorList>
            <person name="Rider S.D."/>
        </authorList>
    </citation>
    <scope>NUCLEOTIDE SEQUENCE [LARGE SCALE GENOMIC DNA]</scope>
    <source>
        <strain evidence="2">Butters</strain>
        <tissue evidence="2">Head and leg muscle</tissue>
    </source>
</reference>
<accession>A0A482VUE4</accession>
<comment type="caution">
    <text evidence="2">The sequence shown here is derived from an EMBL/GenBank/DDBJ whole genome shotgun (WGS) entry which is preliminary data.</text>
</comment>
<name>A0A482VUE4_ASBVE</name>
<dbReference type="AlphaFoldDB" id="A0A482VUE4"/>
<evidence type="ECO:0000313" key="2">
    <source>
        <dbReference type="EMBL" id="RZC35897.1"/>
    </source>
</evidence>
<proteinExistence type="predicted"/>
<evidence type="ECO:0000313" key="3">
    <source>
        <dbReference type="Proteomes" id="UP000292052"/>
    </source>
</evidence>